<evidence type="ECO:0000256" key="4">
    <source>
        <dbReference type="ARBA" id="ARBA00022525"/>
    </source>
</evidence>
<name>A0A2P4YU01_9STRA</name>
<sequence>MHYYNSSGVPTNRFLRIYVENDENRAIKSIPGVDKVSSYLNKQKLAKYLKNDKDTEVVFVKLKLDTAGEKLFENPKFLDWVKYVDDYNAKNPHKLKPMLPTLVKQYNDEPLSKMLEAAKQVESTKSVATRLQTEQMKIWKKADLSTDELFKIYKLDDGVSNVLANPAINIWLRYADEFNPGTKTTLFDTLRTHDSDETLSQCQLAVDLQNKQIRLWLDNLESSETVFKFLMLDKGADKLLDSPELKTWLRYAETFRTENPYARKVSLIDTLMGHYSDKALATILTSATSDYSSRMASILEGALLGRWARAGKSLNEVLELLATTPAKEKFLKVVYRSKLQVA</sequence>
<dbReference type="AlphaFoldDB" id="A0A2P4YU01"/>
<dbReference type="GO" id="GO:0005576">
    <property type="term" value="C:extracellular region"/>
    <property type="evidence" value="ECO:0007669"/>
    <property type="project" value="UniProtKB-SubCell"/>
</dbReference>
<proteinExistence type="inferred from homology"/>
<keyword evidence="9" id="KW-1185">Reference proteome</keyword>
<evidence type="ECO:0000256" key="5">
    <source>
        <dbReference type="ARBA" id="ARBA00022729"/>
    </source>
</evidence>
<evidence type="ECO:0000313" key="8">
    <source>
        <dbReference type="EMBL" id="POM81284.1"/>
    </source>
</evidence>
<dbReference type="InterPro" id="IPR054463">
    <property type="entry name" value="PexRD54_WY"/>
</dbReference>
<keyword evidence="4" id="KW-0964">Secreted</keyword>
<evidence type="ECO:0000256" key="3">
    <source>
        <dbReference type="ARBA" id="ARBA00010400"/>
    </source>
</evidence>
<dbReference type="GO" id="GO:0043657">
    <property type="term" value="C:host cell"/>
    <property type="evidence" value="ECO:0007669"/>
    <property type="project" value="UniProtKB-SubCell"/>
</dbReference>
<dbReference type="EMBL" id="NCKW01000117">
    <property type="protein sequence ID" value="POM81284.1"/>
    <property type="molecule type" value="Genomic_DNA"/>
</dbReference>
<keyword evidence="5" id="KW-0732">Signal</keyword>
<evidence type="ECO:0000313" key="9">
    <source>
        <dbReference type="Proteomes" id="UP000237271"/>
    </source>
</evidence>
<evidence type="ECO:0000256" key="2">
    <source>
        <dbReference type="ARBA" id="ARBA00004613"/>
    </source>
</evidence>
<comment type="subcellular location">
    <subcellularLocation>
        <location evidence="1">Host cell</location>
    </subcellularLocation>
    <subcellularLocation>
        <location evidence="2">Secreted</location>
    </subcellularLocation>
</comment>
<keyword evidence="6" id="KW-0843">Virulence</keyword>
<dbReference type="OrthoDB" id="118898at2759"/>
<protein>
    <submittedName>
        <fullName evidence="8">Avirulence protein (Avh)</fullName>
    </submittedName>
</protein>
<evidence type="ECO:0000259" key="7">
    <source>
        <dbReference type="Pfam" id="PF22748"/>
    </source>
</evidence>
<dbReference type="Pfam" id="PF22748">
    <property type="entry name" value="PexRD54_WY"/>
    <property type="match status" value="2"/>
</dbReference>
<dbReference type="Proteomes" id="UP000237271">
    <property type="component" value="Unassembled WGS sequence"/>
</dbReference>
<comment type="similarity">
    <text evidence="3">Belongs to the RxLR effector family.</text>
</comment>
<evidence type="ECO:0000256" key="6">
    <source>
        <dbReference type="ARBA" id="ARBA00023026"/>
    </source>
</evidence>
<reference evidence="8 9" key="1">
    <citation type="journal article" date="2017" name="Genome Biol. Evol.">
        <title>Phytophthora megakarya and P. palmivora, closely related causal agents of cacao black pod rot, underwent increases in genome sizes and gene numbers by different mechanisms.</title>
        <authorList>
            <person name="Ali S.S."/>
            <person name="Shao J."/>
            <person name="Lary D.J."/>
            <person name="Kronmiller B."/>
            <person name="Shen D."/>
            <person name="Strem M.D."/>
            <person name="Amoako-Attah I."/>
            <person name="Akrofi A.Y."/>
            <person name="Begoude B.A."/>
            <person name="Ten Hoopen G.M."/>
            <person name="Coulibaly K."/>
            <person name="Kebe B.I."/>
            <person name="Melnick R.L."/>
            <person name="Guiltinan M.J."/>
            <person name="Tyler B.M."/>
            <person name="Meinhardt L.W."/>
            <person name="Bailey B.A."/>
        </authorList>
    </citation>
    <scope>NUCLEOTIDE SEQUENCE [LARGE SCALE GENOMIC DNA]</scope>
    <source>
        <strain evidence="9">sbr112.9</strain>
    </source>
</reference>
<accession>A0A2P4YU01</accession>
<comment type="caution">
    <text evidence="8">The sequence shown here is derived from an EMBL/GenBank/DDBJ whole genome shotgun (WGS) entry which is preliminary data.</text>
</comment>
<feature type="domain" description="RxLR effector PexRD54 WY" evidence="7">
    <location>
        <begin position="212"/>
        <end position="251"/>
    </location>
</feature>
<gene>
    <name evidence="8" type="ORF">PHPALM_770</name>
</gene>
<organism evidence="8 9">
    <name type="scientific">Phytophthora palmivora</name>
    <dbReference type="NCBI Taxonomy" id="4796"/>
    <lineage>
        <taxon>Eukaryota</taxon>
        <taxon>Sar</taxon>
        <taxon>Stramenopiles</taxon>
        <taxon>Oomycota</taxon>
        <taxon>Peronosporomycetes</taxon>
        <taxon>Peronosporales</taxon>
        <taxon>Peronosporaceae</taxon>
        <taxon>Phytophthora</taxon>
    </lineage>
</organism>
<evidence type="ECO:0000256" key="1">
    <source>
        <dbReference type="ARBA" id="ARBA00004340"/>
    </source>
</evidence>
<feature type="domain" description="RxLR effector PexRD54 WY" evidence="7">
    <location>
        <begin position="48"/>
        <end position="84"/>
    </location>
</feature>